<evidence type="ECO:0000259" key="1">
    <source>
        <dbReference type="Pfam" id="PF13649"/>
    </source>
</evidence>
<dbReference type="InterPro" id="IPR029063">
    <property type="entry name" value="SAM-dependent_MTases_sf"/>
</dbReference>
<dbReference type="PANTHER" id="PTHR42912">
    <property type="entry name" value="METHYLTRANSFERASE"/>
    <property type="match status" value="1"/>
</dbReference>
<dbReference type="InterPro" id="IPR041698">
    <property type="entry name" value="Methyltransf_25"/>
</dbReference>
<dbReference type="Pfam" id="PF13649">
    <property type="entry name" value="Methyltransf_25"/>
    <property type="match status" value="1"/>
</dbReference>
<dbReference type="CDD" id="cd02440">
    <property type="entry name" value="AdoMet_MTases"/>
    <property type="match status" value="1"/>
</dbReference>
<dbReference type="Gene3D" id="3.40.50.150">
    <property type="entry name" value="Vaccinia Virus protein VP39"/>
    <property type="match status" value="1"/>
</dbReference>
<dbReference type="GO" id="GO:0008168">
    <property type="term" value="F:methyltransferase activity"/>
    <property type="evidence" value="ECO:0007669"/>
    <property type="project" value="UniProtKB-KW"/>
</dbReference>
<sequence length="216" mass="24672">MDTNNNKYIPALRHGWFTPFYDPLMQLFMRESTFKRGLIEQANIKKGYQVLDIGCGTATLTILIKKANPDAKVTGLDGDPEILKIARKKVINEGIDIKLDQGMSFELPYPDRSFDRVVSSLVFHHLTAENKARTFKEIFRVLKQGGELHVADFGKPHNALAYLISLVLRHLEETKENIDGLLPDMFRKAGFEQVEETARFMSLFGTLSLYRAKKHE</sequence>
<dbReference type="GO" id="GO:0032259">
    <property type="term" value="P:methylation"/>
    <property type="evidence" value="ECO:0007669"/>
    <property type="project" value="UniProtKB-KW"/>
</dbReference>
<dbReference type="Proteomes" id="UP000050360">
    <property type="component" value="Unassembled WGS sequence"/>
</dbReference>
<comment type="caution">
    <text evidence="2">The sequence shown here is derived from an EMBL/GenBank/DDBJ whole genome shotgun (WGS) entry which is preliminary data.</text>
</comment>
<reference evidence="2 3" key="1">
    <citation type="submission" date="2015-09" db="EMBL/GenBank/DDBJ databases">
        <title>A metagenomics-based metabolic model of nitrate-dependent anaerobic oxidation of methane by Methanoperedens-like archaea.</title>
        <authorList>
            <person name="Arshad A."/>
            <person name="Speth D.R."/>
            <person name="De Graaf R.M."/>
            <person name="Op Den Camp H.J."/>
            <person name="Jetten M.S."/>
            <person name="Welte C.U."/>
        </authorList>
    </citation>
    <scope>NUCLEOTIDE SEQUENCE [LARGE SCALE GENOMIC DNA]</scope>
</reference>
<protein>
    <submittedName>
        <fullName evidence="2">Methyltransferase</fullName>
    </submittedName>
</protein>
<accession>A0A0P8CKI1</accession>
<evidence type="ECO:0000313" key="3">
    <source>
        <dbReference type="Proteomes" id="UP000050360"/>
    </source>
</evidence>
<dbReference type="AlphaFoldDB" id="A0A0P8CKI1"/>
<name>A0A0P8CKI1_9EURY</name>
<dbReference type="InterPro" id="IPR050508">
    <property type="entry name" value="Methyltransf_Superfamily"/>
</dbReference>
<dbReference type="EMBL" id="LKCM01000137">
    <property type="protein sequence ID" value="KPQ43575.1"/>
    <property type="molecule type" value="Genomic_DNA"/>
</dbReference>
<keyword evidence="2" id="KW-0489">Methyltransferase</keyword>
<dbReference type="SUPFAM" id="SSF53335">
    <property type="entry name" value="S-adenosyl-L-methionine-dependent methyltransferases"/>
    <property type="match status" value="1"/>
</dbReference>
<gene>
    <name evidence="2" type="ORF">MPEBLZ_01758</name>
</gene>
<evidence type="ECO:0000313" key="2">
    <source>
        <dbReference type="EMBL" id="KPQ43575.1"/>
    </source>
</evidence>
<keyword evidence="2" id="KW-0808">Transferase</keyword>
<proteinExistence type="predicted"/>
<feature type="domain" description="Methyltransferase" evidence="1">
    <location>
        <begin position="50"/>
        <end position="146"/>
    </location>
</feature>
<organism evidence="2 3">
    <name type="scientific">Candidatus Methanoperedens nitratireducens</name>
    <dbReference type="NCBI Taxonomy" id="1392998"/>
    <lineage>
        <taxon>Archaea</taxon>
        <taxon>Methanobacteriati</taxon>
        <taxon>Methanobacteriota</taxon>
        <taxon>Stenosarchaea group</taxon>
        <taxon>Methanomicrobia</taxon>
        <taxon>Methanosarcinales</taxon>
        <taxon>ANME-2 cluster</taxon>
        <taxon>Candidatus Methanoperedentaceae</taxon>
        <taxon>Candidatus Methanoperedens</taxon>
    </lineage>
</organism>